<dbReference type="InterPro" id="IPR026875">
    <property type="entry name" value="PHydrolase_assoc_dom"/>
</dbReference>
<keyword evidence="1 2" id="KW-0378">Hydrolase</keyword>
<name>A0A0J8DBJ1_CLOCY</name>
<dbReference type="InterPro" id="IPR050135">
    <property type="entry name" value="dGTPase-like"/>
</dbReference>
<sequence length="326" mass="37841">MQEAKFLSSMAILSKNSRGRKVLEEKCSLRTEFQRDRDRVIHSKAFRRLKHKTQVFISPEGDHYRTRLTHTLEVSQIARTISRSLRLNEDLTEAIALAHDLGHTPFGHTGERTLDEVSINGFKHYMQSLRVVEYLERYNGLNLTFEVKDGIVSHSSSRKAKTNEGRVVRVSDKIAYINHDIDDAIRAGLLSCDCLPKECIAVLGDNHSKRINTMIKNVISNATTNNEVDFYLEVGEAIWELRDFLFKNVYIGSKAKVEEEKAMNIVREMYNYYIKDPEKMPKEFYRNLEKWGIESVVCDYIAGMTDRFAISEYLNIFVPSPWRKIY</sequence>
<dbReference type="PANTHER" id="PTHR11373">
    <property type="entry name" value="DEOXYNUCLEOSIDE TRIPHOSPHATE TRIPHOSPHOHYDROLASE"/>
    <property type="match status" value="1"/>
</dbReference>
<dbReference type="PANTHER" id="PTHR11373:SF43">
    <property type="entry name" value="DEOXYGUANOSINETRIPHOSPHATE TRIPHOSPHOHYDROLASE-LIKE PROTEIN"/>
    <property type="match status" value="1"/>
</dbReference>
<evidence type="ECO:0000256" key="1">
    <source>
        <dbReference type="ARBA" id="ARBA00022801"/>
    </source>
</evidence>
<feature type="domain" description="HD" evidence="3">
    <location>
        <begin position="67"/>
        <end position="177"/>
    </location>
</feature>
<dbReference type="InterPro" id="IPR023023">
    <property type="entry name" value="dNTPase_2"/>
</dbReference>
<dbReference type="GO" id="GO:0008832">
    <property type="term" value="F:dGTPase activity"/>
    <property type="evidence" value="ECO:0007669"/>
    <property type="project" value="TreeGrafter"/>
</dbReference>
<keyword evidence="5" id="KW-1185">Reference proteome</keyword>
<accession>A0A0J8DBJ1</accession>
<protein>
    <recommendedName>
        <fullName evidence="2">Deoxyguanosinetriphosphate triphosphohydrolase-like protein</fullName>
    </recommendedName>
</protein>
<comment type="similarity">
    <text evidence="2">Belongs to the dGTPase family. Type 2 subfamily.</text>
</comment>
<dbReference type="Proteomes" id="UP000036756">
    <property type="component" value="Unassembled WGS sequence"/>
</dbReference>
<dbReference type="Pfam" id="PF01966">
    <property type="entry name" value="HD"/>
    <property type="match status" value="1"/>
</dbReference>
<dbReference type="NCBIfam" id="NF002327">
    <property type="entry name" value="PRK01286.1-2"/>
    <property type="match status" value="1"/>
</dbReference>
<dbReference type="PROSITE" id="PS51831">
    <property type="entry name" value="HD"/>
    <property type="match status" value="1"/>
</dbReference>
<dbReference type="STRING" id="1121307.CLCY_2c04250"/>
<dbReference type="InterPro" id="IPR003607">
    <property type="entry name" value="HD/PDEase_dom"/>
</dbReference>
<evidence type="ECO:0000256" key="2">
    <source>
        <dbReference type="HAMAP-Rule" id="MF_01212"/>
    </source>
</evidence>
<evidence type="ECO:0000259" key="3">
    <source>
        <dbReference type="PROSITE" id="PS51831"/>
    </source>
</evidence>
<evidence type="ECO:0000313" key="4">
    <source>
        <dbReference type="EMBL" id="KMT21663.1"/>
    </source>
</evidence>
<proteinExistence type="inferred from homology"/>
<evidence type="ECO:0000313" key="5">
    <source>
        <dbReference type="Proteomes" id="UP000036756"/>
    </source>
</evidence>
<dbReference type="SMART" id="SM00471">
    <property type="entry name" value="HDc"/>
    <property type="match status" value="1"/>
</dbReference>
<dbReference type="Gene3D" id="1.10.3210.10">
    <property type="entry name" value="Hypothetical protein af1432"/>
    <property type="match status" value="1"/>
</dbReference>
<dbReference type="AlphaFoldDB" id="A0A0J8DBJ1"/>
<dbReference type="CDD" id="cd00077">
    <property type="entry name" value="HDc"/>
    <property type="match status" value="1"/>
</dbReference>
<reference evidence="4 5" key="1">
    <citation type="submission" date="2015-06" db="EMBL/GenBank/DDBJ databases">
        <title>Draft genome sequence of the purine-degrading Clostridium cylindrosporum HC-1 (DSM 605).</title>
        <authorList>
            <person name="Poehlein A."/>
            <person name="Schiel-Bengelsdorf B."/>
            <person name="Bengelsdorf F."/>
            <person name="Daniel R."/>
            <person name="Duerre P."/>
        </authorList>
    </citation>
    <scope>NUCLEOTIDE SEQUENCE [LARGE SCALE GENOMIC DNA]</scope>
    <source>
        <strain evidence="4 5">DSM 605</strain>
    </source>
</reference>
<dbReference type="PATRIC" id="fig|1121307.3.peg.1283"/>
<gene>
    <name evidence="4" type="ORF">CLCY_2c04250</name>
</gene>
<dbReference type="InterPro" id="IPR006674">
    <property type="entry name" value="HD_domain"/>
</dbReference>
<dbReference type="HAMAP" id="MF_01212">
    <property type="entry name" value="dGTPase_type2"/>
    <property type="match status" value="1"/>
</dbReference>
<dbReference type="NCBIfam" id="TIGR01353">
    <property type="entry name" value="dGTP_triPase"/>
    <property type="match status" value="1"/>
</dbReference>
<dbReference type="EMBL" id="LFVU01000027">
    <property type="protein sequence ID" value="KMT21663.1"/>
    <property type="molecule type" value="Genomic_DNA"/>
</dbReference>
<comment type="caution">
    <text evidence="4">The sequence shown here is derived from an EMBL/GenBank/DDBJ whole genome shotgun (WGS) entry which is preliminary data.</text>
</comment>
<dbReference type="Pfam" id="PF13286">
    <property type="entry name" value="HD_assoc"/>
    <property type="match status" value="1"/>
</dbReference>
<dbReference type="SUPFAM" id="SSF109604">
    <property type="entry name" value="HD-domain/PDEase-like"/>
    <property type="match status" value="1"/>
</dbReference>
<dbReference type="GO" id="GO:0006203">
    <property type="term" value="P:dGTP catabolic process"/>
    <property type="evidence" value="ECO:0007669"/>
    <property type="project" value="TreeGrafter"/>
</dbReference>
<organism evidence="4 5">
    <name type="scientific">Clostridium cylindrosporum DSM 605</name>
    <dbReference type="NCBI Taxonomy" id="1121307"/>
    <lineage>
        <taxon>Bacteria</taxon>
        <taxon>Bacillati</taxon>
        <taxon>Bacillota</taxon>
        <taxon>Clostridia</taxon>
        <taxon>Eubacteriales</taxon>
        <taxon>Clostridiaceae</taxon>
        <taxon>Clostridium</taxon>
    </lineage>
</organism>
<dbReference type="InterPro" id="IPR006261">
    <property type="entry name" value="dGTPase"/>
</dbReference>